<name>A0A9K3PX21_9STRA</name>
<evidence type="ECO:0000256" key="1">
    <source>
        <dbReference type="SAM" id="MobiDB-lite"/>
    </source>
</evidence>
<protein>
    <submittedName>
        <fullName evidence="3">Uncharacterized protein</fullName>
    </submittedName>
</protein>
<evidence type="ECO:0000313" key="4">
    <source>
        <dbReference type="Proteomes" id="UP000693970"/>
    </source>
</evidence>
<feature type="chain" id="PRO_5039949403" evidence="2">
    <location>
        <begin position="25"/>
        <end position="341"/>
    </location>
</feature>
<feature type="signal peptide" evidence="2">
    <location>
        <begin position="1"/>
        <end position="24"/>
    </location>
</feature>
<proteinExistence type="predicted"/>
<dbReference type="EMBL" id="JAGRRH010000010">
    <property type="protein sequence ID" value="KAG7362893.1"/>
    <property type="molecule type" value="Genomic_DNA"/>
</dbReference>
<evidence type="ECO:0000313" key="3">
    <source>
        <dbReference type="EMBL" id="KAG7362893.1"/>
    </source>
</evidence>
<comment type="caution">
    <text evidence="3">The sequence shown here is derived from an EMBL/GenBank/DDBJ whole genome shotgun (WGS) entry which is preliminary data.</text>
</comment>
<feature type="region of interest" description="Disordered" evidence="1">
    <location>
        <begin position="125"/>
        <end position="145"/>
    </location>
</feature>
<keyword evidence="2" id="KW-0732">Signal</keyword>
<dbReference type="Proteomes" id="UP000693970">
    <property type="component" value="Unassembled WGS sequence"/>
</dbReference>
<accession>A0A9K3PX21</accession>
<organism evidence="3 4">
    <name type="scientific">Nitzschia inconspicua</name>
    <dbReference type="NCBI Taxonomy" id="303405"/>
    <lineage>
        <taxon>Eukaryota</taxon>
        <taxon>Sar</taxon>
        <taxon>Stramenopiles</taxon>
        <taxon>Ochrophyta</taxon>
        <taxon>Bacillariophyta</taxon>
        <taxon>Bacillariophyceae</taxon>
        <taxon>Bacillariophycidae</taxon>
        <taxon>Bacillariales</taxon>
        <taxon>Bacillariaceae</taxon>
        <taxon>Nitzschia</taxon>
    </lineage>
</organism>
<dbReference type="OrthoDB" id="47574at2759"/>
<reference evidence="3" key="1">
    <citation type="journal article" date="2021" name="Sci. Rep.">
        <title>Diploid genomic architecture of Nitzschia inconspicua, an elite biomass production diatom.</title>
        <authorList>
            <person name="Oliver A."/>
            <person name="Podell S."/>
            <person name="Pinowska A."/>
            <person name="Traller J.C."/>
            <person name="Smith S.R."/>
            <person name="McClure R."/>
            <person name="Beliaev A."/>
            <person name="Bohutskyi P."/>
            <person name="Hill E.A."/>
            <person name="Rabines A."/>
            <person name="Zheng H."/>
            <person name="Allen L.Z."/>
            <person name="Kuo A."/>
            <person name="Grigoriev I.V."/>
            <person name="Allen A.E."/>
            <person name="Hazlebeck D."/>
            <person name="Allen E.E."/>
        </authorList>
    </citation>
    <scope>NUCLEOTIDE SEQUENCE</scope>
    <source>
        <strain evidence="3">Hildebrandi</strain>
    </source>
</reference>
<dbReference type="AlphaFoldDB" id="A0A9K3PX21"/>
<keyword evidence="4" id="KW-1185">Reference proteome</keyword>
<reference evidence="3" key="2">
    <citation type="submission" date="2021-04" db="EMBL/GenBank/DDBJ databases">
        <authorList>
            <person name="Podell S."/>
        </authorList>
    </citation>
    <scope>NUCLEOTIDE SEQUENCE</scope>
    <source>
        <strain evidence="3">Hildebrandi</strain>
    </source>
</reference>
<evidence type="ECO:0000256" key="2">
    <source>
        <dbReference type="SAM" id="SignalP"/>
    </source>
</evidence>
<gene>
    <name evidence="3" type="ORF">IV203_026253</name>
</gene>
<feature type="compositionally biased region" description="Polar residues" evidence="1">
    <location>
        <begin position="130"/>
        <end position="145"/>
    </location>
</feature>
<sequence>MRIFHTFLDGSCIVLWLLSSSASAFSSYRSRSWQVSSSQRNSSLLTHPELFHHFSFHRNGIISTKLLVSNRRDTPEDGNSADRNSMTLRWKHLVSSLSTSFRSTRHWLEFGIAGIVLHKRSKTTHEKSLENATPSEEVTTTATSQSSEIALPKGPRWAISHPNIDLSGTWKAIITKDFLKKYDEYLVNCGASYIFRQVCLKFCSMTRETITQLDHGRILELDGQTPAGSWKRSLISSGAEAGSCDYNVEYTHFLDPDKEMVQVEAWWEDQGSVHKSILRNKPTVAGGEFETLRYLRKDASGTSAAKTFVTESTFRPKSSSTVSKFKPAHIQWEYTRVSSSL</sequence>